<reference evidence="3" key="3">
    <citation type="submission" date="2025-09" db="UniProtKB">
        <authorList>
            <consortium name="Ensembl"/>
        </authorList>
    </citation>
    <scope>IDENTIFICATION</scope>
</reference>
<organism evidence="3 4">
    <name type="scientific">Scleropages formosus</name>
    <name type="common">Asian bonytongue</name>
    <name type="synonym">Osteoglossum formosum</name>
    <dbReference type="NCBI Taxonomy" id="113540"/>
    <lineage>
        <taxon>Eukaryota</taxon>
        <taxon>Metazoa</taxon>
        <taxon>Chordata</taxon>
        <taxon>Craniata</taxon>
        <taxon>Vertebrata</taxon>
        <taxon>Euteleostomi</taxon>
        <taxon>Actinopterygii</taxon>
        <taxon>Neopterygii</taxon>
        <taxon>Teleostei</taxon>
        <taxon>Osteoglossocephala</taxon>
        <taxon>Osteoglossomorpha</taxon>
        <taxon>Osteoglossiformes</taxon>
        <taxon>Osteoglossidae</taxon>
        <taxon>Scleropages</taxon>
    </lineage>
</organism>
<keyword evidence="2" id="KW-0812">Transmembrane</keyword>
<evidence type="ECO:0000256" key="1">
    <source>
        <dbReference type="SAM" id="MobiDB-lite"/>
    </source>
</evidence>
<dbReference type="Pfam" id="PF17307">
    <property type="entry name" value="Smim3"/>
    <property type="match status" value="1"/>
</dbReference>
<evidence type="ECO:0000313" key="3">
    <source>
        <dbReference type="Ensembl" id="ENSSFOP00015024041.1"/>
    </source>
</evidence>
<evidence type="ECO:0000313" key="4">
    <source>
        <dbReference type="Proteomes" id="UP000694397"/>
    </source>
</evidence>
<keyword evidence="2" id="KW-0472">Membrane</keyword>
<protein>
    <submittedName>
        <fullName evidence="3">Uncharacterized protein</fullName>
    </submittedName>
</protein>
<keyword evidence="4" id="KW-1185">Reference proteome</keyword>
<keyword evidence="2" id="KW-1133">Transmembrane helix</keyword>
<evidence type="ECO:0000256" key="2">
    <source>
        <dbReference type="SAM" id="Phobius"/>
    </source>
</evidence>
<feature type="transmembrane region" description="Helical" evidence="2">
    <location>
        <begin position="20"/>
        <end position="48"/>
    </location>
</feature>
<name>A0A8C9V5J4_SCLFO</name>
<reference evidence="3" key="2">
    <citation type="submission" date="2025-08" db="UniProtKB">
        <authorList>
            <consortium name="Ensembl"/>
        </authorList>
    </citation>
    <scope>IDENTIFICATION</scope>
</reference>
<dbReference type="AlphaFoldDB" id="A0A8C9V5J4"/>
<sequence>MADPPSEGDGTSFLAHVLPVWLIVLLVLSTAAVMGFLLACPALSLILYRIQTGSGTTAEAPRVGSRCREPHPPTGGSLWSERSREM</sequence>
<reference evidence="3 4" key="1">
    <citation type="submission" date="2019-04" db="EMBL/GenBank/DDBJ databases">
        <authorList>
            <consortium name="Wellcome Sanger Institute Data Sharing"/>
        </authorList>
    </citation>
    <scope>NUCLEOTIDE SEQUENCE [LARGE SCALE GENOMIC DNA]</scope>
</reference>
<feature type="region of interest" description="Disordered" evidence="1">
    <location>
        <begin position="55"/>
        <end position="86"/>
    </location>
</feature>
<dbReference type="Ensembl" id="ENSSFOT00015024301.2">
    <property type="protein sequence ID" value="ENSSFOP00015024041.1"/>
    <property type="gene ID" value="ENSSFOG00015015457.2"/>
</dbReference>
<dbReference type="Proteomes" id="UP000694397">
    <property type="component" value="Chromosome 13"/>
</dbReference>
<dbReference type="InterPro" id="IPR035275">
    <property type="entry name" value="Smim3"/>
</dbReference>
<accession>A0A8C9V5J4</accession>
<proteinExistence type="predicted"/>